<dbReference type="Proteomes" id="UP000000657">
    <property type="component" value="Chromosome"/>
</dbReference>
<evidence type="ECO:0000256" key="2">
    <source>
        <dbReference type="SAM" id="MobiDB-lite"/>
    </source>
</evidence>
<reference evidence="4 5" key="1">
    <citation type="journal article" date="2007" name="Genome Res.">
        <title>Genome characteristics of facultatively symbiotic Frankia sp. strains reflect host range and host plant biogeography.</title>
        <authorList>
            <person name="Normand P."/>
            <person name="Lapierre P."/>
            <person name="Tisa L.S."/>
            <person name="Gogarten J.P."/>
            <person name="Alloisio N."/>
            <person name="Bagnarol E."/>
            <person name="Bassi C.A."/>
            <person name="Berry A.M."/>
            <person name="Bickhart D.M."/>
            <person name="Choisne N."/>
            <person name="Couloux A."/>
            <person name="Cournoyer B."/>
            <person name="Cruveiller S."/>
            <person name="Daubin V."/>
            <person name="Demange N."/>
            <person name="Francino M.P."/>
            <person name="Goltsman E."/>
            <person name="Huang Y."/>
            <person name="Kopp O.R."/>
            <person name="Labarre L."/>
            <person name="Lapidus A."/>
            <person name="Lavire C."/>
            <person name="Marechal J."/>
            <person name="Martinez M."/>
            <person name="Mastronunzio J.E."/>
            <person name="Mullin B.C."/>
            <person name="Niemann J."/>
            <person name="Pujic P."/>
            <person name="Rawnsley T."/>
            <person name="Rouy Z."/>
            <person name="Schenowitz C."/>
            <person name="Sellstedt A."/>
            <person name="Tavares F."/>
            <person name="Tomkins J.P."/>
            <person name="Vallenet D."/>
            <person name="Valverde C."/>
            <person name="Wall L.G."/>
            <person name="Wang Y."/>
            <person name="Medigue C."/>
            <person name="Benson D.R."/>
        </authorList>
    </citation>
    <scope>NUCLEOTIDE SEQUENCE [LARGE SCALE GENOMIC DNA]</scope>
    <source>
        <strain evidence="5">DSM 45986 / CECT 9034 / ACN14a</strain>
    </source>
</reference>
<feature type="region of interest" description="Disordered" evidence="2">
    <location>
        <begin position="1"/>
        <end position="20"/>
    </location>
</feature>
<dbReference type="PANTHER" id="PTHR43244:SF1">
    <property type="entry name" value="5,10-METHYLENETETRAHYDROMETHANOPTERIN REDUCTASE"/>
    <property type="match status" value="1"/>
</dbReference>
<feature type="domain" description="Luciferase-like" evidence="3">
    <location>
        <begin position="24"/>
        <end position="241"/>
    </location>
</feature>
<dbReference type="eggNOG" id="COG2141">
    <property type="taxonomic scope" value="Bacteria"/>
</dbReference>
<dbReference type="GO" id="GO:0016705">
    <property type="term" value="F:oxidoreductase activity, acting on paired donors, with incorporation or reduction of molecular oxygen"/>
    <property type="evidence" value="ECO:0007669"/>
    <property type="project" value="InterPro"/>
</dbReference>
<accession>Q0RKH0</accession>
<keyword evidence="5" id="KW-1185">Reference proteome</keyword>
<proteinExistence type="predicted"/>
<dbReference type="EMBL" id="CT573213">
    <property type="protein sequence ID" value="CAJ61988.1"/>
    <property type="molecule type" value="Genomic_DNA"/>
</dbReference>
<dbReference type="InterPro" id="IPR036661">
    <property type="entry name" value="Luciferase-like_sf"/>
</dbReference>
<dbReference type="InterPro" id="IPR050564">
    <property type="entry name" value="F420-G6PD/mer"/>
</dbReference>
<dbReference type="PANTHER" id="PTHR43244">
    <property type="match status" value="1"/>
</dbReference>
<protein>
    <submittedName>
        <fullName evidence="4">N5,N10-methylenetetrahydromethanopterin reductase</fullName>
    </submittedName>
</protein>
<evidence type="ECO:0000256" key="1">
    <source>
        <dbReference type="ARBA" id="ARBA00023002"/>
    </source>
</evidence>
<gene>
    <name evidence="4" type="ordered locus">FRAAL3344</name>
</gene>
<dbReference type="Pfam" id="PF00296">
    <property type="entry name" value="Bac_luciferase"/>
    <property type="match status" value="1"/>
</dbReference>
<dbReference type="RefSeq" id="WP_011604491.1">
    <property type="nucleotide sequence ID" value="NC_008278.1"/>
</dbReference>
<dbReference type="AlphaFoldDB" id="Q0RKH0"/>
<dbReference type="Gene3D" id="3.20.20.30">
    <property type="entry name" value="Luciferase-like domain"/>
    <property type="match status" value="1"/>
</dbReference>
<keyword evidence="1" id="KW-0560">Oxidoreductase</keyword>
<organism evidence="4 5">
    <name type="scientific">Frankia alni (strain DSM 45986 / CECT 9034 / ACN14a)</name>
    <dbReference type="NCBI Taxonomy" id="326424"/>
    <lineage>
        <taxon>Bacteria</taxon>
        <taxon>Bacillati</taxon>
        <taxon>Actinomycetota</taxon>
        <taxon>Actinomycetes</taxon>
        <taxon>Frankiales</taxon>
        <taxon>Frankiaceae</taxon>
        <taxon>Frankia</taxon>
    </lineage>
</organism>
<dbReference type="InterPro" id="IPR011251">
    <property type="entry name" value="Luciferase-like_dom"/>
</dbReference>
<dbReference type="OrthoDB" id="9775082at2"/>
<evidence type="ECO:0000313" key="5">
    <source>
        <dbReference type="Proteomes" id="UP000000657"/>
    </source>
</evidence>
<dbReference type="HOGENOM" id="CLU_027853_6_0_11"/>
<evidence type="ECO:0000313" key="4">
    <source>
        <dbReference type="EMBL" id="CAJ61988.1"/>
    </source>
</evidence>
<sequence length="313" mass="34174">MTDEHGSLDDGSPDRAPADHRPLRFGTFLFPRTVAGRALLDHAAQAEELGYDLIAVPDHPYNPDYVDQVALLSAVVGRTSSIRVLTDVVNLALRPPAVLAKTAWTIDRLAPGRLDLGLGTGGLWDQIAAIGGPRWKPREARERLAEAIDVIRLLWSGDADVTYAGQYYQLDHPQPLLPPQQPIQLWIGSGGPLMRRLTAGVGAGWIPNGNRLDLDTVRADAAHFDTELAAAGRSRTAVPRLYNAFFGHKLQDRSEGFLVGPASQWIDELTALALELDFDTFVLGDRETPVEHLQIFADQVIPQVRAQVAAARP</sequence>
<evidence type="ECO:0000259" key="3">
    <source>
        <dbReference type="Pfam" id="PF00296"/>
    </source>
</evidence>
<dbReference type="STRING" id="326424.FRAAL3344"/>
<name>Q0RKH0_FRAAA</name>
<dbReference type="KEGG" id="fal:FRAAL3344"/>
<dbReference type="SUPFAM" id="SSF51679">
    <property type="entry name" value="Bacterial luciferase-like"/>
    <property type="match status" value="1"/>
</dbReference>